<evidence type="ECO:0000256" key="3">
    <source>
        <dbReference type="ARBA" id="ARBA00012327"/>
    </source>
</evidence>
<gene>
    <name evidence="8 10" type="primary">bioC</name>
    <name evidence="10" type="ORF">IPJ48_11670</name>
</gene>
<sequence>MPLPSIKQRVRESFERAATTYDAAAVVQRQVCDRLLEAFDHSICSAGSPTRILDAGCGTGYGARMLRARWPAVHITGVDFAPAMLGLAQRDTDICFAADIEELPLAEASFDLWWSSLTIQWCAIDTAFSEAARVLRPGGRLALSTLGPHTFNELRLAFSGVDQHRHTLPFNEPDYVERALVNAGFGSIILRREKHTAHYPDLKTLLRAVKGIGAHNVGEGARSGMMGRRAWQQVEAAYEQHRQAAGLPASYDVILGYAIK</sequence>
<evidence type="ECO:0000256" key="7">
    <source>
        <dbReference type="ARBA" id="ARBA00022756"/>
    </source>
</evidence>
<dbReference type="Pfam" id="PF08241">
    <property type="entry name" value="Methyltransf_11"/>
    <property type="match status" value="1"/>
</dbReference>
<evidence type="ECO:0000313" key="10">
    <source>
        <dbReference type="EMBL" id="MBK7423696.1"/>
    </source>
</evidence>
<proteinExistence type="inferred from homology"/>
<dbReference type="NCBIfam" id="TIGR02072">
    <property type="entry name" value="BioC"/>
    <property type="match status" value="1"/>
</dbReference>
<dbReference type="PANTHER" id="PTHR43591">
    <property type="entry name" value="METHYLTRANSFERASE"/>
    <property type="match status" value="1"/>
</dbReference>
<dbReference type="SUPFAM" id="SSF53335">
    <property type="entry name" value="S-adenosyl-L-methionine-dependent methyltransferases"/>
    <property type="match status" value="1"/>
</dbReference>
<comment type="catalytic activity">
    <reaction evidence="1 8">
        <text>malonyl-[ACP] + S-adenosyl-L-methionine = malonyl-[ACP] methyl ester + S-adenosyl-L-homocysteine</text>
        <dbReference type="Rhea" id="RHEA:17105"/>
        <dbReference type="Rhea" id="RHEA-COMP:9623"/>
        <dbReference type="Rhea" id="RHEA-COMP:9954"/>
        <dbReference type="ChEBI" id="CHEBI:57856"/>
        <dbReference type="ChEBI" id="CHEBI:59789"/>
        <dbReference type="ChEBI" id="CHEBI:78449"/>
        <dbReference type="ChEBI" id="CHEBI:78845"/>
        <dbReference type="EC" id="2.1.1.197"/>
    </reaction>
</comment>
<accession>A0A9D7FF74</accession>
<name>A0A9D7FF74_9RHOO</name>
<evidence type="ECO:0000313" key="11">
    <source>
        <dbReference type="Proteomes" id="UP000886602"/>
    </source>
</evidence>
<protein>
    <recommendedName>
        <fullName evidence="3 8">Malonyl-[acyl-carrier protein] O-methyltransferase</fullName>
        <shortName evidence="8">Malonyl-ACP O-methyltransferase</shortName>
        <ecNumber evidence="3 8">2.1.1.197</ecNumber>
    </recommendedName>
    <alternativeName>
        <fullName evidence="8">Biotin synthesis protein BioC</fullName>
    </alternativeName>
</protein>
<dbReference type="InterPro" id="IPR013216">
    <property type="entry name" value="Methyltransf_11"/>
</dbReference>
<keyword evidence="4 8" id="KW-0489">Methyltransferase</keyword>
<keyword evidence="7 8" id="KW-0093">Biotin biosynthesis</keyword>
<dbReference type="EC" id="2.1.1.197" evidence="3 8"/>
<dbReference type="GO" id="GO:0009102">
    <property type="term" value="P:biotin biosynthetic process"/>
    <property type="evidence" value="ECO:0007669"/>
    <property type="project" value="UniProtKB-UniRule"/>
</dbReference>
<comment type="similarity">
    <text evidence="8">Belongs to the methyltransferase superfamily.</text>
</comment>
<dbReference type="GO" id="GO:0032259">
    <property type="term" value="P:methylation"/>
    <property type="evidence" value="ECO:0007669"/>
    <property type="project" value="UniProtKB-KW"/>
</dbReference>
<evidence type="ECO:0000256" key="4">
    <source>
        <dbReference type="ARBA" id="ARBA00022603"/>
    </source>
</evidence>
<evidence type="ECO:0000256" key="1">
    <source>
        <dbReference type="ARBA" id="ARBA00000852"/>
    </source>
</evidence>
<feature type="domain" description="Methyltransferase type 11" evidence="9">
    <location>
        <begin position="53"/>
        <end position="142"/>
    </location>
</feature>
<keyword evidence="6 8" id="KW-0949">S-adenosyl-L-methionine</keyword>
<dbReference type="Proteomes" id="UP000886602">
    <property type="component" value="Unassembled WGS sequence"/>
</dbReference>
<comment type="function">
    <text evidence="8">Converts the free carboxyl group of a malonyl-thioester to its methyl ester by transfer of a methyl group from S-adenosyl-L-methionine (SAM). It allows to synthesize pimeloyl-ACP via the fatty acid synthetic pathway.</text>
</comment>
<dbReference type="GO" id="GO:0008757">
    <property type="term" value="F:S-adenosylmethionine-dependent methyltransferase activity"/>
    <property type="evidence" value="ECO:0007669"/>
    <property type="project" value="InterPro"/>
</dbReference>
<comment type="pathway">
    <text evidence="2 8">Cofactor biosynthesis; biotin biosynthesis.</text>
</comment>
<dbReference type="AlphaFoldDB" id="A0A9D7FF74"/>
<dbReference type="GO" id="GO:0102130">
    <property type="term" value="F:malonyl-CoA methyltransferase activity"/>
    <property type="evidence" value="ECO:0007669"/>
    <property type="project" value="UniProtKB-EC"/>
</dbReference>
<evidence type="ECO:0000256" key="6">
    <source>
        <dbReference type="ARBA" id="ARBA00022691"/>
    </source>
</evidence>
<comment type="caution">
    <text evidence="10">The sequence shown here is derived from an EMBL/GenBank/DDBJ whole genome shotgun (WGS) entry which is preliminary data.</text>
</comment>
<evidence type="ECO:0000256" key="5">
    <source>
        <dbReference type="ARBA" id="ARBA00022679"/>
    </source>
</evidence>
<keyword evidence="5 8" id="KW-0808">Transferase</keyword>
<dbReference type="InterPro" id="IPR011814">
    <property type="entry name" value="BioC"/>
</dbReference>
<dbReference type="InterPro" id="IPR029063">
    <property type="entry name" value="SAM-dependent_MTases_sf"/>
</dbReference>
<evidence type="ECO:0000259" key="9">
    <source>
        <dbReference type="Pfam" id="PF08241"/>
    </source>
</evidence>
<dbReference type="GO" id="GO:0010340">
    <property type="term" value="F:carboxyl-O-methyltransferase activity"/>
    <property type="evidence" value="ECO:0007669"/>
    <property type="project" value="UniProtKB-UniRule"/>
</dbReference>
<dbReference type="HAMAP" id="MF_00835">
    <property type="entry name" value="BioC"/>
    <property type="match status" value="1"/>
</dbReference>
<dbReference type="CDD" id="cd02440">
    <property type="entry name" value="AdoMet_MTases"/>
    <property type="match status" value="1"/>
</dbReference>
<evidence type="ECO:0000256" key="2">
    <source>
        <dbReference type="ARBA" id="ARBA00004746"/>
    </source>
</evidence>
<evidence type="ECO:0000256" key="8">
    <source>
        <dbReference type="HAMAP-Rule" id="MF_00835"/>
    </source>
</evidence>
<dbReference type="Gene3D" id="3.40.50.150">
    <property type="entry name" value="Vaccinia Virus protein VP39"/>
    <property type="match status" value="1"/>
</dbReference>
<organism evidence="10 11">
    <name type="scientific">Candidatus Propionivibrio dominans</name>
    <dbReference type="NCBI Taxonomy" id="2954373"/>
    <lineage>
        <taxon>Bacteria</taxon>
        <taxon>Pseudomonadati</taxon>
        <taxon>Pseudomonadota</taxon>
        <taxon>Betaproteobacteria</taxon>
        <taxon>Rhodocyclales</taxon>
        <taxon>Rhodocyclaceae</taxon>
        <taxon>Propionivibrio</taxon>
    </lineage>
</organism>
<reference evidence="10" key="1">
    <citation type="submission" date="2020-10" db="EMBL/GenBank/DDBJ databases">
        <title>Connecting structure to function with the recovery of over 1000 high-quality activated sludge metagenome-assembled genomes encoding full-length rRNA genes using long-read sequencing.</title>
        <authorList>
            <person name="Singleton C.M."/>
            <person name="Petriglieri F."/>
            <person name="Kristensen J.M."/>
            <person name="Kirkegaard R.H."/>
            <person name="Michaelsen T.Y."/>
            <person name="Andersen M.H."/>
            <person name="Karst S.M."/>
            <person name="Dueholm M.S."/>
            <person name="Nielsen P.H."/>
            <person name="Albertsen M."/>
        </authorList>
    </citation>
    <scope>NUCLEOTIDE SEQUENCE</scope>
    <source>
        <strain evidence="10">EsbW_18-Q3-R4-48_MAXAC.044</strain>
    </source>
</reference>
<dbReference type="EMBL" id="JADJNC010000017">
    <property type="protein sequence ID" value="MBK7423696.1"/>
    <property type="molecule type" value="Genomic_DNA"/>
</dbReference>